<proteinExistence type="inferred from homology"/>
<dbReference type="SUPFAM" id="SSF53639">
    <property type="entry name" value="AraD/HMP-PK domain-like"/>
    <property type="match status" value="1"/>
</dbReference>
<dbReference type="GO" id="GO:0016829">
    <property type="term" value="F:lyase activity"/>
    <property type="evidence" value="ECO:0007669"/>
    <property type="project" value="UniProtKB-KW"/>
</dbReference>
<dbReference type="NCBIfam" id="NF005484">
    <property type="entry name" value="PRK07090.1"/>
    <property type="match status" value="1"/>
</dbReference>
<keyword evidence="4" id="KW-1185">Reference proteome</keyword>
<dbReference type="RefSeq" id="WP_171090292.1">
    <property type="nucleotide sequence ID" value="NZ_CP053069.1"/>
</dbReference>
<evidence type="ECO:0000313" key="4">
    <source>
        <dbReference type="Proteomes" id="UP000501534"/>
    </source>
</evidence>
<dbReference type="Pfam" id="PF00596">
    <property type="entry name" value="Aldolase_II"/>
    <property type="match status" value="1"/>
</dbReference>
<dbReference type="PANTHER" id="PTHR10672">
    <property type="entry name" value="ADDUCIN"/>
    <property type="match status" value="1"/>
</dbReference>
<dbReference type="EMBL" id="CP053069">
    <property type="protein sequence ID" value="QJR10063.1"/>
    <property type="molecule type" value="Genomic_DNA"/>
</dbReference>
<gene>
    <name evidence="3" type="primary">novR</name>
    <name evidence="3" type="ORF">DSM104443_01114</name>
</gene>
<name>A0A6M4GUQ3_9PROT</name>
<dbReference type="InterPro" id="IPR001303">
    <property type="entry name" value="Aldolase_II/adducin_N"/>
</dbReference>
<reference evidence="3 4" key="1">
    <citation type="submission" date="2020-04" db="EMBL/GenBank/DDBJ databases">
        <title>Usitatibacter rugosus gen. nov., sp. nov. and Usitatibacter palustris sp. nov., novel members of Usitatibacteraceae fam. nov. within the order Nitrosomonadales isolated from soil.</title>
        <authorList>
            <person name="Huber K.J."/>
            <person name="Neumann-Schaal M."/>
            <person name="Geppert A."/>
            <person name="Luckner M."/>
            <person name="Wanner G."/>
            <person name="Overmann J."/>
        </authorList>
    </citation>
    <scope>NUCLEOTIDE SEQUENCE [LARGE SCALE GENOMIC DNA]</scope>
    <source>
        <strain evidence="3 4">0125_3</strain>
    </source>
</reference>
<evidence type="ECO:0000259" key="2">
    <source>
        <dbReference type="SMART" id="SM01007"/>
    </source>
</evidence>
<dbReference type="PANTHER" id="PTHR10672:SF3">
    <property type="entry name" value="PROTEIN HU-LI TAI SHAO"/>
    <property type="match status" value="1"/>
</dbReference>
<dbReference type="InterPro" id="IPR036409">
    <property type="entry name" value="Aldolase_II/adducin_N_sf"/>
</dbReference>
<evidence type="ECO:0000256" key="1">
    <source>
        <dbReference type="ARBA" id="ARBA00037961"/>
    </source>
</evidence>
<dbReference type="Gene3D" id="3.40.225.10">
    <property type="entry name" value="Class II aldolase/adducin N-terminal domain"/>
    <property type="match status" value="1"/>
</dbReference>
<dbReference type="AlphaFoldDB" id="A0A6M4GUQ3"/>
<dbReference type="SMART" id="SM01007">
    <property type="entry name" value="Aldolase_II"/>
    <property type="match status" value="1"/>
</dbReference>
<dbReference type="InterPro" id="IPR051017">
    <property type="entry name" value="Aldolase-II_Adducin_sf"/>
</dbReference>
<dbReference type="GO" id="GO:0051015">
    <property type="term" value="F:actin filament binding"/>
    <property type="evidence" value="ECO:0007669"/>
    <property type="project" value="TreeGrafter"/>
</dbReference>
<dbReference type="GO" id="GO:0005856">
    <property type="term" value="C:cytoskeleton"/>
    <property type="evidence" value="ECO:0007669"/>
    <property type="project" value="TreeGrafter"/>
</dbReference>
<comment type="similarity">
    <text evidence="1">Belongs to the aldolase class II family.</text>
</comment>
<dbReference type="Proteomes" id="UP000501534">
    <property type="component" value="Chromosome"/>
</dbReference>
<feature type="domain" description="Class II aldolase/adducin N-terminal" evidence="2">
    <location>
        <begin position="33"/>
        <end position="211"/>
    </location>
</feature>
<accession>A0A6M4GUQ3</accession>
<dbReference type="EC" id="4.1.-.-" evidence="3"/>
<evidence type="ECO:0000313" key="3">
    <source>
        <dbReference type="EMBL" id="QJR10063.1"/>
    </source>
</evidence>
<keyword evidence="3" id="KW-0456">Lyase</keyword>
<sequence>MADPIIRNKDEYHAKTSANMDRFFKVPDWTPQQKTALTCRILAKENHESGLAGQITMRGPKPGTYWMLSFGLGFDEAAASNVVLCDDDLNLLEGDGFVNPSNRFHLWIYRHRPQVNAIVHTHPPYVSALSLTGEPLMAAHMDTTMFHDDCAYLPEWPGVPIGDEEGRIIHDALGTKRAILLAHHGQLVACGTMEEACVLAVFIERAARMQLMARAVGPIKAINPDHAKEAHDYRLKQKAVGATFHYFARRILKESDEALV</sequence>
<organism evidence="3 4">
    <name type="scientific">Usitatibacter rugosus</name>
    <dbReference type="NCBI Taxonomy" id="2732067"/>
    <lineage>
        <taxon>Bacteria</taxon>
        <taxon>Pseudomonadati</taxon>
        <taxon>Pseudomonadota</taxon>
        <taxon>Betaproteobacteria</taxon>
        <taxon>Nitrosomonadales</taxon>
        <taxon>Usitatibacteraceae</taxon>
        <taxon>Usitatibacter</taxon>
    </lineage>
</organism>
<protein>
    <submittedName>
        <fullName evidence="3">Decarboxylase NovR</fullName>
        <ecNumber evidence="3">4.1.-.-</ecNumber>
    </submittedName>
</protein>
<dbReference type="KEGG" id="uru:DSM104443_01114"/>